<evidence type="ECO:0000256" key="16">
    <source>
        <dbReference type="ARBA" id="ARBA00023180"/>
    </source>
</evidence>
<comment type="catalytic activity">
    <reaction evidence="31">
        <text>ganglioside GM1 (d18:1(4E)/18:0) + CMP-N-acetyl-beta-neuraminate = ganglioside GD1a (18:1(4E)/18:0) + CMP + H(+)</text>
        <dbReference type="Rhea" id="RHEA:48248"/>
        <dbReference type="ChEBI" id="CHEBI:15378"/>
        <dbReference type="ChEBI" id="CHEBI:57812"/>
        <dbReference type="ChEBI" id="CHEBI:60377"/>
        <dbReference type="ChEBI" id="CHEBI:73110"/>
        <dbReference type="ChEBI" id="CHEBI:90153"/>
    </reaction>
    <physiologicalReaction direction="left-to-right" evidence="31">
        <dbReference type="Rhea" id="RHEA:48249"/>
    </physiologicalReaction>
</comment>
<dbReference type="InterPro" id="IPR051757">
    <property type="entry name" value="Beta-gal_alpha2-3_sialyltrans"/>
</dbReference>
<dbReference type="AlphaFoldDB" id="A0A671PJY9"/>
<evidence type="ECO:0000256" key="33">
    <source>
        <dbReference type="ARBA" id="ARBA00062545"/>
    </source>
</evidence>
<dbReference type="FunFam" id="3.90.1480.20:FF:000002">
    <property type="entry name" value="CMP-N-acetylneuraminate-beta-galactosamide- alpha-2,3-sialyltransferase 2"/>
    <property type="match status" value="1"/>
</dbReference>
<dbReference type="EC" id="2.4.3.2" evidence="18"/>
<evidence type="ECO:0000256" key="34">
    <source>
        <dbReference type="ARBA" id="ARBA00072809"/>
    </source>
</evidence>
<protein>
    <recommendedName>
        <fullName evidence="20">CMP-N-acetylneuraminate-beta-galactosamide-alpha-2,3-sialyltransferase 1</fullName>
        <ecNumber evidence="18">2.4.3.2</ecNumber>
        <ecNumber evidence="19">2.4.3.4</ecNumber>
    </recommendedName>
    <alternativeName>
        <fullName evidence="34">CMP-N-acetylneuraminate-beta-galactosamide-alpha-2,3-sialyltransferase 2</fullName>
    </alternativeName>
    <alternativeName>
        <fullName evidence="27">Gal-NAc6S</fullName>
    </alternativeName>
    <alternativeName>
        <fullName evidence="24">Gal-beta-1,3-GalNAc-alpha-2,3-sialyltransferase</fullName>
    </alternativeName>
    <alternativeName>
        <fullName evidence="26">Monosialoganglioside sialyltransferase</fullName>
    </alternativeName>
    <alternativeName>
        <fullName evidence="22">ST3Gal I</fullName>
    </alternativeName>
    <alternativeName>
        <fullName evidence="35">ST3Gal II</fullName>
    </alternativeName>
    <alternativeName>
        <fullName evidence="23">ST3GalA.1</fullName>
    </alternativeName>
    <alternativeName>
        <fullName evidence="36">ST3GalA.2</fullName>
    </alternativeName>
    <alternativeName>
        <fullName evidence="21">ST3O</fullName>
    </alternativeName>
    <alternativeName>
        <fullName evidence="25">Sialyltransferase 4A</fullName>
    </alternativeName>
    <alternativeName>
        <fullName evidence="37">Sialyltransferase 4B</fullName>
    </alternativeName>
</protein>
<comment type="catalytic activity">
    <reaction evidence="30">
        <text>a ganglioside GA1 + CMP-N-acetyl-beta-neuraminate = a ganglioside GM1b + CMP + H(+)</text>
        <dbReference type="Rhea" id="RHEA:48244"/>
        <dbReference type="ChEBI" id="CHEBI:15378"/>
        <dbReference type="ChEBI" id="CHEBI:57812"/>
        <dbReference type="ChEBI" id="CHEBI:60377"/>
        <dbReference type="ChEBI" id="CHEBI:88069"/>
        <dbReference type="ChEBI" id="CHEBI:90151"/>
    </reaction>
    <physiologicalReaction direction="left-to-right" evidence="30">
        <dbReference type="Rhea" id="RHEA:48245"/>
    </physiologicalReaction>
</comment>
<comment type="subcellular location">
    <subcellularLocation>
        <location evidence="1">Golgi apparatus</location>
        <location evidence="1">Golgi stack membrane</location>
        <topology evidence="1">Single-pass type II membrane protein</topology>
    </subcellularLocation>
    <subcellularLocation>
        <location evidence="2">Secreted</location>
    </subcellularLocation>
</comment>
<dbReference type="GO" id="GO:0003836">
    <property type="term" value="F:beta-galactoside (CMP) alpha-2,3-sialyltransferase activity"/>
    <property type="evidence" value="ECO:0007669"/>
    <property type="project" value="UniProtKB-EC"/>
</dbReference>
<comment type="pathway">
    <text evidence="3">Protein modification; protein glycosylation.</text>
</comment>
<reference evidence="40" key="2">
    <citation type="submission" date="2025-09" db="UniProtKB">
        <authorList>
            <consortium name="Ensembl"/>
        </authorList>
    </citation>
    <scope>IDENTIFICATION</scope>
</reference>
<organism evidence="40 41">
    <name type="scientific">Sinocyclocheilus anshuiensis</name>
    <dbReference type="NCBI Taxonomy" id="1608454"/>
    <lineage>
        <taxon>Eukaryota</taxon>
        <taxon>Metazoa</taxon>
        <taxon>Chordata</taxon>
        <taxon>Craniata</taxon>
        <taxon>Vertebrata</taxon>
        <taxon>Euteleostomi</taxon>
        <taxon>Actinopterygii</taxon>
        <taxon>Neopterygii</taxon>
        <taxon>Teleostei</taxon>
        <taxon>Ostariophysi</taxon>
        <taxon>Cypriniformes</taxon>
        <taxon>Cyprinidae</taxon>
        <taxon>Cyprininae</taxon>
        <taxon>Sinocyclocheilus</taxon>
    </lineage>
</organism>
<evidence type="ECO:0000256" key="5">
    <source>
        <dbReference type="ARBA" id="ARBA00006003"/>
    </source>
</evidence>
<evidence type="ECO:0000256" key="17">
    <source>
        <dbReference type="ARBA" id="ARBA00036292"/>
    </source>
</evidence>
<comment type="pathway">
    <text evidence="4">Glycolipid biosynthesis.</text>
</comment>
<feature type="binding site" evidence="38">
    <location>
        <position position="84"/>
    </location>
    <ligand>
        <name>substrate</name>
    </ligand>
</feature>
<keyword evidence="14" id="KW-0472">Membrane</keyword>
<keyword evidence="6" id="KW-0964">Secreted</keyword>
<feature type="binding site" evidence="38">
    <location>
        <position position="291"/>
    </location>
    <ligand>
        <name>substrate</name>
    </ligand>
</feature>
<evidence type="ECO:0000256" key="4">
    <source>
        <dbReference type="ARBA" id="ARBA00004934"/>
    </source>
</evidence>
<comment type="catalytic activity">
    <reaction evidence="29">
        <text>a ganglioside GM1 (d18:1(4E)) + CMP-N-acetyl-beta-neuraminate = a ganglioside GD1a (d18:1(4E)) + CMP + H(+)</text>
        <dbReference type="Rhea" id="RHEA:18021"/>
        <dbReference type="ChEBI" id="CHEBI:15378"/>
        <dbReference type="ChEBI" id="CHEBI:57812"/>
        <dbReference type="ChEBI" id="CHEBI:60377"/>
        <dbReference type="ChEBI" id="CHEBI:77709"/>
        <dbReference type="ChEBI" id="CHEBI:78445"/>
        <dbReference type="EC" id="2.4.3.2"/>
    </reaction>
    <physiologicalReaction direction="left-to-right" evidence="29">
        <dbReference type="Rhea" id="RHEA:18022"/>
    </physiologicalReaction>
</comment>
<evidence type="ECO:0000256" key="18">
    <source>
        <dbReference type="ARBA" id="ARBA00039106"/>
    </source>
</evidence>
<evidence type="ECO:0000256" key="30">
    <source>
        <dbReference type="ARBA" id="ARBA00043816"/>
    </source>
</evidence>
<evidence type="ECO:0000256" key="32">
    <source>
        <dbReference type="ARBA" id="ARBA00052027"/>
    </source>
</evidence>
<feature type="binding site" evidence="38">
    <location>
        <position position="125"/>
    </location>
    <ligand>
        <name>substrate</name>
    </ligand>
</feature>
<comment type="subunit">
    <text evidence="33">Homodimer; disulfide-linked. Homodimer formation occurs in the endoplasmic reticulum.</text>
</comment>
<evidence type="ECO:0000256" key="15">
    <source>
        <dbReference type="ARBA" id="ARBA00023157"/>
    </source>
</evidence>
<dbReference type="CDD" id="cd23966">
    <property type="entry name" value="GT29_ST3GAL1_2"/>
    <property type="match status" value="1"/>
</dbReference>
<dbReference type="InterPro" id="IPR001675">
    <property type="entry name" value="Glyco_trans_29"/>
</dbReference>
<evidence type="ECO:0000256" key="23">
    <source>
        <dbReference type="ARBA" id="ARBA00042022"/>
    </source>
</evidence>
<dbReference type="Proteomes" id="UP000472260">
    <property type="component" value="Unassembled WGS sequence"/>
</dbReference>
<evidence type="ECO:0000256" key="1">
    <source>
        <dbReference type="ARBA" id="ARBA00004447"/>
    </source>
</evidence>
<feature type="binding site" evidence="38">
    <location>
        <position position="248"/>
    </location>
    <ligand>
        <name>substrate</name>
    </ligand>
</feature>
<evidence type="ECO:0000256" key="2">
    <source>
        <dbReference type="ARBA" id="ARBA00004613"/>
    </source>
</evidence>
<evidence type="ECO:0000256" key="24">
    <source>
        <dbReference type="ARBA" id="ARBA00042448"/>
    </source>
</evidence>
<evidence type="ECO:0000256" key="21">
    <source>
        <dbReference type="ARBA" id="ARBA00041507"/>
    </source>
</evidence>
<dbReference type="InterPro" id="IPR012163">
    <property type="entry name" value="Sialyl_trans"/>
</dbReference>
<evidence type="ECO:0000256" key="36">
    <source>
        <dbReference type="ARBA" id="ARBA00081332"/>
    </source>
</evidence>
<reference evidence="40" key="1">
    <citation type="submission" date="2025-08" db="UniProtKB">
        <authorList>
            <consortium name="Ensembl"/>
        </authorList>
    </citation>
    <scope>IDENTIFICATION</scope>
</reference>
<dbReference type="Gene3D" id="3.90.1480.20">
    <property type="entry name" value="Glycosyl transferase family 29"/>
    <property type="match status" value="1"/>
</dbReference>
<gene>
    <name evidence="40" type="primary">LOC107694501</name>
</gene>
<evidence type="ECO:0000256" key="35">
    <source>
        <dbReference type="ARBA" id="ARBA00081228"/>
    </source>
</evidence>
<dbReference type="EC" id="2.4.3.4" evidence="19"/>
<evidence type="ECO:0000256" key="7">
    <source>
        <dbReference type="ARBA" id="ARBA00022676"/>
    </source>
</evidence>
<evidence type="ECO:0000256" key="38">
    <source>
        <dbReference type="PIRSR" id="PIRSR005557-1"/>
    </source>
</evidence>
<keyword evidence="12" id="KW-0333">Golgi apparatus</keyword>
<evidence type="ECO:0000256" key="27">
    <source>
        <dbReference type="ARBA" id="ARBA00042991"/>
    </source>
</evidence>
<keyword evidence="16" id="KW-0325">Glycoprotein</keyword>
<feature type="binding site" evidence="38">
    <location>
        <position position="268"/>
    </location>
    <ligand>
        <name>substrate</name>
    </ligand>
</feature>
<evidence type="ECO:0000256" key="9">
    <source>
        <dbReference type="ARBA" id="ARBA00022692"/>
    </source>
</evidence>
<dbReference type="PIRSF" id="PIRSF005557">
    <property type="entry name" value="Sialyl_trans"/>
    <property type="match status" value="1"/>
</dbReference>
<evidence type="ECO:0000256" key="11">
    <source>
        <dbReference type="ARBA" id="ARBA00022989"/>
    </source>
</evidence>
<feature type="disulfide bond" evidence="39">
    <location>
        <begin position="120"/>
        <end position="259"/>
    </location>
</feature>
<comment type="catalytic activity">
    <reaction evidence="32">
        <text>a globoside GalGb4Cer + CMP-N-acetyl-beta-neuraminate = a globoside MSGG + CMP + H(+)</text>
        <dbReference type="Rhea" id="RHEA:65372"/>
        <dbReference type="ChEBI" id="CHEBI:15378"/>
        <dbReference type="ChEBI" id="CHEBI:57812"/>
        <dbReference type="ChEBI" id="CHEBI:60377"/>
        <dbReference type="ChEBI" id="CHEBI:140623"/>
        <dbReference type="ChEBI" id="CHEBI:140691"/>
    </reaction>
    <physiologicalReaction direction="left-to-right" evidence="32">
        <dbReference type="Rhea" id="RHEA:65373"/>
    </physiologicalReaction>
</comment>
<feature type="binding site" evidence="38">
    <location>
        <position position="277"/>
    </location>
    <ligand>
        <name>substrate</name>
    </ligand>
</feature>
<comment type="catalytic activity">
    <reaction evidence="17">
        <text>a beta-D-galactosyl-(1-&gt;3)-N-acetyl-alpha-D-galactosaminyl derivative + CMP-N-acetyl-beta-neuraminate = an N-acetyl-alpha-neuraminyl-(2-&gt;3)-beta-D-galactosyl-(1-&gt;3)-N-acetyl-alpha-D-galactosaminyl derivative + CMP + H(+)</text>
        <dbReference type="Rhea" id="RHEA:21616"/>
        <dbReference type="ChEBI" id="CHEBI:15378"/>
        <dbReference type="ChEBI" id="CHEBI:57812"/>
        <dbReference type="ChEBI" id="CHEBI:60377"/>
        <dbReference type="ChEBI" id="CHEBI:133470"/>
        <dbReference type="ChEBI" id="CHEBI:139596"/>
        <dbReference type="EC" id="2.4.3.4"/>
    </reaction>
    <physiologicalReaction direction="left-to-right" evidence="17">
        <dbReference type="Rhea" id="RHEA:21617"/>
    </physiologicalReaction>
</comment>
<evidence type="ECO:0000256" key="19">
    <source>
        <dbReference type="ARBA" id="ARBA00039107"/>
    </source>
</evidence>
<evidence type="ECO:0000256" key="39">
    <source>
        <dbReference type="PIRSR" id="PIRSR005557-2"/>
    </source>
</evidence>
<accession>A0A671PJY9</accession>
<name>A0A671PJY9_9TELE</name>
<evidence type="ECO:0000256" key="13">
    <source>
        <dbReference type="ARBA" id="ARBA00023098"/>
    </source>
</evidence>
<feature type="binding site" evidence="38">
    <location>
        <position position="148"/>
    </location>
    <ligand>
        <name>substrate</name>
    </ligand>
</feature>
<evidence type="ECO:0000256" key="37">
    <source>
        <dbReference type="ARBA" id="ARBA00082805"/>
    </source>
</evidence>
<evidence type="ECO:0000256" key="20">
    <source>
        <dbReference type="ARBA" id="ARBA00040101"/>
    </source>
</evidence>
<evidence type="ECO:0000256" key="10">
    <source>
        <dbReference type="ARBA" id="ARBA00022968"/>
    </source>
</evidence>
<evidence type="ECO:0000256" key="26">
    <source>
        <dbReference type="ARBA" id="ARBA00042990"/>
    </source>
</evidence>
<evidence type="ECO:0000256" key="28">
    <source>
        <dbReference type="ARBA" id="ARBA00043673"/>
    </source>
</evidence>
<evidence type="ECO:0000256" key="12">
    <source>
        <dbReference type="ARBA" id="ARBA00023034"/>
    </source>
</evidence>
<sequence length="316" mass="36000">MMINKRTLRQVVVFVSVASTICIVLFCQTSTWSFHTDACVCNCAMDSEGLLWFSQRYKPSANVTLNTKNSPLDFHTYWWWKSLQNESTVADYKKVVEVLFSLFPDKDHYSDTSPSRCRTCAVVGNSGNLIGSHYGALIDSQDFVIRMNEGPTKGFEQDVGSKTTHRVIYPESAVDMDETTHLILLPFKILDLQWLISIFTTRHIDLTYMYVKPSVKADRNKVMILHPAFMKYIYESWLQSHGGYPSTGFISLIFALHICDEVSMFGFGPTKDGVWHHYFDDFSSDSNGGPHDGGSEGEVIAQLHQKHRITTYKGWE</sequence>
<keyword evidence="11" id="KW-1133">Transmembrane helix</keyword>
<keyword evidence="8" id="KW-0808">Transferase</keyword>
<proteinExistence type="inferred from homology"/>
<feature type="binding site" evidence="38">
    <location>
        <position position="208"/>
    </location>
    <ligand>
        <name>substrate</name>
    </ligand>
</feature>
<evidence type="ECO:0000313" key="41">
    <source>
        <dbReference type="Proteomes" id="UP000472260"/>
    </source>
</evidence>
<dbReference type="GO" id="GO:0032580">
    <property type="term" value="C:Golgi cisterna membrane"/>
    <property type="evidence" value="ECO:0007669"/>
    <property type="project" value="UniProtKB-SubCell"/>
</dbReference>
<keyword evidence="15" id="KW-1015">Disulfide bond</keyword>
<evidence type="ECO:0000256" key="14">
    <source>
        <dbReference type="ARBA" id="ARBA00023136"/>
    </source>
</evidence>
<dbReference type="Ensembl" id="ENSSANT00000063155.1">
    <property type="protein sequence ID" value="ENSSANP00000059377.1"/>
    <property type="gene ID" value="ENSSANG00000029658.1"/>
</dbReference>
<feature type="binding site" evidence="38">
    <location>
        <position position="244"/>
    </location>
    <ligand>
        <name>substrate</name>
    </ligand>
</feature>
<dbReference type="InterPro" id="IPR038578">
    <property type="entry name" value="GT29-like_sf"/>
</dbReference>
<dbReference type="GO" id="GO:0047288">
    <property type="term" value="F:beta-D-galactosyl-(1-&gt;3)-N-acetyl-beta-D-galactosaminide alpha-2,3- sialyltransferase"/>
    <property type="evidence" value="ECO:0007669"/>
    <property type="project" value="UniProtKB-EC"/>
</dbReference>
<dbReference type="PANTHER" id="PTHR46032">
    <property type="entry name" value="ALPHA-2,3-SIALYLTRANSFERASE ST3GAL I ISOFORM X1"/>
    <property type="match status" value="1"/>
</dbReference>
<comment type="catalytic activity">
    <reaction evidence="28">
        <text>a ganglioside GA1 (d18:1(4E)) + CMP-N-acetyl-beta-neuraminate = a ganglioside GM1b (d18:1(4E)) + CMP + H(+)</text>
        <dbReference type="Rhea" id="RHEA:47560"/>
        <dbReference type="ChEBI" id="CHEBI:15378"/>
        <dbReference type="ChEBI" id="CHEBI:27938"/>
        <dbReference type="ChEBI" id="CHEBI:57812"/>
        <dbReference type="ChEBI" id="CHEBI:60377"/>
        <dbReference type="ChEBI" id="CHEBI:78568"/>
    </reaction>
    <physiologicalReaction direction="left-to-right" evidence="28">
        <dbReference type="Rhea" id="RHEA:47561"/>
    </physiologicalReaction>
</comment>
<keyword evidence="13" id="KW-0443">Lipid metabolism</keyword>
<evidence type="ECO:0000256" key="6">
    <source>
        <dbReference type="ARBA" id="ARBA00022525"/>
    </source>
</evidence>
<keyword evidence="41" id="KW-1185">Reference proteome</keyword>
<evidence type="ECO:0000256" key="31">
    <source>
        <dbReference type="ARBA" id="ARBA00047509"/>
    </source>
</evidence>
<evidence type="ECO:0000313" key="40">
    <source>
        <dbReference type="Ensembl" id="ENSSANP00000059377.1"/>
    </source>
</evidence>
<keyword evidence="10" id="KW-0735">Signal-anchor</keyword>
<evidence type="ECO:0000256" key="22">
    <source>
        <dbReference type="ARBA" id="ARBA00041997"/>
    </source>
</evidence>
<dbReference type="GO" id="GO:0005576">
    <property type="term" value="C:extracellular region"/>
    <property type="evidence" value="ECO:0007669"/>
    <property type="project" value="UniProtKB-SubCell"/>
</dbReference>
<keyword evidence="7" id="KW-0328">Glycosyltransferase</keyword>
<dbReference type="Pfam" id="PF00777">
    <property type="entry name" value="Glyco_transf_29"/>
    <property type="match status" value="1"/>
</dbReference>
<evidence type="ECO:0000256" key="8">
    <source>
        <dbReference type="ARBA" id="ARBA00022679"/>
    </source>
</evidence>
<dbReference type="GO" id="GO:0097503">
    <property type="term" value="P:sialylation"/>
    <property type="evidence" value="ECO:0007669"/>
    <property type="project" value="TreeGrafter"/>
</dbReference>
<keyword evidence="9" id="KW-0812">Transmembrane</keyword>
<evidence type="ECO:0000256" key="29">
    <source>
        <dbReference type="ARBA" id="ARBA00043773"/>
    </source>
</evidence>
<dbReference type="GO" id="GO:0006629">
    <property type="term" value="P:lipid metabolic process"/>
    <property type="evidence" value="ECO:0007669"/>
    <property type="project" value="UniProtKB-KW"/>
</dbReference>
<dbReference type="PANTHER" id="PTHR46032:SF6">
    <property type="entry name" value="CMP-N-ACETYLNEURAMINATE-BETA-GALACTOSAMIDE-ALPHA-2,3-SIALYLTRANSFERASE 1"/>
    <property type="match status" value="1"/>
</dbReference>
<comment type="similarity">
    <text evidence="5">Belongs to the glycosyltransferase 29 family.</text>
</comment>
<evidence type="ECO:0000256" key="25">
    <source>
        <dbReference type="ARBA" id="ARBA00042682"/>
    </source>
</evidence>
<evidence type="ECO:0000256" key="3">
    <source>
        <dbReference type="ARBA" id="ARBA00004922"/>
    </source>
</evidence>